<accession>A0A147BSU1</accession>
<evidence type="ECO:0000256" key="1">
    <source>
        <dbReference type="SAM" id="SignalP"/>
    </source>
</evidence>
<feature type="signal peptide" evidence="1">
    <location>
        <begin position="1"/>
        <end position="19"/>
    </location>
</feature>
<organism evidence="2">
    <name type="scientific">Ixodes ricinus</name>
    <name type="common">Common tick</name>
    <name type="synonym">Acarus ricinus</name>
    <dbReference type="NCBI Taxonomy" id="34613"/>
    <lineage>
        <taxon>Eukaryota</taxon>
        <taxon>Metazoa</taxon>
        <taxon>Ecdysozoa</taxon>
        <taxon>Arthropoda</taxon>
        <taxon>Chelicerata</taxon>
        <taxon>Arachnida</taxon>
        <taxon>Acari</taxon>
        <taxon>Parasitiformes</taxon>
        <taxon>Ixodida</taxon>
        <taxon>Ixodoidea</taxon>
        <taxon>Ixodidae</taxon>
        <taxon>Ixodinae</taxon>
        <taxon>Ixodes</taxon>
    </lineage>
</organism>
<reference evidence="2" key="1">
    <citation type="journal article" date="2018" name="PLoS Negl. Trop. Dis.">
        <title>Sialome diversity of ticks revealed by RNAseq of single tick salivary glands.</title>
        <authorList>
            <person name="Perner J."/>
            <person name="Kropackova S."/>
            <person name="Kopacek P."/>
            <person name="Ribeiro J.M."/>
        </authorList>
    </citation>
    <scope>NUCLEOTIDE SEQUENCE</scope>
    <source>
        <strain evidence="2">Siblings of single egg batch collected in Ceske Budejovice</strain>
        <tissue evidence="2">Salivary glands</tissue>
    </source>
</reference>
<keyword evidence="1" id="KW-0732">Signal</keyword>
<feature type="chain" id="PRO_5007542816" evidence="1">
    <location>
        <begin position="20"/>
        <end position="115"/>
    </location>
</feature>
<dbReference type="AlphaFoldDB" id="A0A147BSU1"/>
<sequence length="115" mass="13129">MVTLVAFFTFMCLHAVTKGITLNKGSRALLALERFFASVHSNMVDKSMFKGKDFGTTLALVTCYTHKCLNTDIKRTTLSKRFGAQIIRLFIFVRFNVTGQQFKPSERFRALFSFV</sequence>
<protein>
    <submittedName>
        <fullName evidence="2">Putative homeobox transcription factor sip1</fullName>
    </submittedName>
</protein>
<proteinExistence type="predicted"/>
<dbReference type="EMBL" id="GEGO01001959">
    <property type="protein sequence ID" value="JAR93445.1"/>
    <property type="molecule type" value="Transcribed_RNA"/>
</dbReference>
<evidence type="ECO:0000313" key="2">
    <source>
        <dbReference type="EMBL" id="JAR93445.1"/>
    </source>
</evidence>
<dbReference type="GO" id="GO:0003677">
    <property type="term" value="F:DNA binding"/>
    <property type="evidence" value="ECO:0007669"/>
    <property type="project" value="UniProtKB-KW"/>
</dbReference>
<keyword evidence="2" id="KW-0371">Homeobox</keyword>
<name>A0A147BSU1_IXORI</name>
<keyword evidence="2" id="KW-0238">DNA-binding</keyword>